<protein>
    <submittedName>
        <fullName evidence="1">Uncharacterized protein</fullName>
    </submittedName>
</protein>
<dbReference type="AlphaFoldDB" id="A0A3P6ECJ2"/>
<reference evidence="1" key="1">
    <citation type="submission" date="2018-11" db="EMBL/GenBank/DDBJ databases">
        <authorList>
            <consortium name="Genoscope - CEA"/>
            <person name="William W."/>
        </authorList>
    </citation>
    <scope>NUCLEOTIDE SEQUENCE</scope>
</reference>
<gene>
    <name evidence="1" type="ORF">BOLC9T55605H</name>
</gene>
<proteinExistence type="predicted"/>
<dbReference type="EMBL" id="LR031875">
    <property type="protein sequence ID" value="VDD30282.1"/>
    <property type="molecule type" value="Genomic_DNA"/>
</dbReference>
<name>A0A3P6ECJ2_BRAOL</name>
<evidence type="ECO:0000313" key="1">
    <source>
        <dbReference type="EMBL" id="VDD30282.1"/>
    </source>
</evidence>
<organism evidence="1">
    <name type="scientific">Brassica oleracea</name>
    <name type="common">Wild cabbage</name>
    <dbReference type="NCBI Taxonomy" id="3712"/>
    <lineage>
        <taxon>Eukaryota</taxon>
        <taxon>Viridiplantae</taxon>
        <taxon>Streptophyta</taxon>
        <taxon>Embryophyta</taxon>
        <taxon>Tracheophyta</taxon>
        <taxon>Spermatophyta</taxon>
        <taxon>Magnoliopsida</taxon>
        <taxon>eudicotyledons</taxon>
        <taxon>Gunneridae</taxon>
        <taxon>Pentapetalae</taxon>
        <taxon>rosids</taxon>
        <taxon>malvids</taxon>
        <taxon>Brassicales</taxon>
        <taxon>Brassicaceae</taxon>
        <taxon>Brassiceae</taxon>
        <taxon>Brassica</taxon>
    </lineage>
</organism>
<sequence>MERTLYSGELIMMTSKLTYLPLRPGIICVIKEVRLYLDMPFMVWLAFRDRLSTGDRMKNWEYISTYL</sequence>
<accession>A0A3P6ECJ2</accession>